<evidence type="ECO:0008006" key="3">
    <source>
        <dbReference type="Google" id="ProtNLM"/>
    </source>
</evidence>
<protein>
    <recommendedName>
        <fullName evidence="3">F-box domain-containing protein</fullName>
    </recommendedName>
</protein>
<dbReference type="AlphaFoldDB" id="A0A9P7KIX2"/>
<gene>
    <name evidence="1" type="ORF">H0H81_000449</name>
</gene>
<dbReference type="EMBL" id="JABCKI010000530">
    <property type="protein sequence ID" value="KAG5650175.1"/>
    <property type="molecule type" value="Genomic_DNA"/>
</dbReference>
<dbReference type="OrthoDB" id="2950051at2759"/>
<organism evidence="1 2">
    <name type="scientific">Sphagnurus paluster</name>
    <dbReference type="NCBI Taxonomy" id="117069"/>
    <lineage>
        <taxon>Eukaryota</taxon>
        <taxon>Fungi</taxon>
        <taxon>Dikarya</taxon>
        <taxon>Basidiomycota</taxon>
        <taxon>Agaricomycotina</taxon>
        <taxon>Agaricomycetes</taxon>
        <taxon>Agaricomycetidae</taxon>
        <taxon>Agaricales</taxon>
        <taxon>Tricholomatineae</taxon>
        <taxon>Lyophyllaceae</taxon>
        <taxon>Sphagnurus</taxon>
    </lineage>
</organism>
<keyword evidence="2" id="KW-1185">Reference proteome</keyword>
<evidence type="ECO:0000313" key="2">
    <source>
        <dbReference type="Proteomes" id="UP000717328"/>
    </source>
</evidence>
<dbReference type="SUPFAM" id="SSF52047">
    <property type="entry name" value="RNI-like"/>
    <property type="match status" value="1"/>
</dbReference>
<reference evidence="1" key="1">
    <citation type="submission" date="2021-02" db="EMBL/GenBank/DDBJ databases">
        <authorList>
            <person name="Nieuwenhuis M."/>
            <person name="Van De Peppel L.J.J."/>
        </authorList>
    </citation>
    <scope>NUCLEOTIDE SEQUENCE</scope>
    <source>
        <strain evidence="1">D49</strain>
    </source>
</reference>
<sequence length="439" mass="49580">MHSIMVLNGPINEKDWERLIFYAKRVRHLVFTDNKIHSSVYFRLLQWSKHAPLLPNVQSIESMPRESGILCVLSPSLRRVSIVPDDTSELFPAVWACLEALVDAAPQLRTLHVQTTLTEASLSSFSRMSDLRELSLICPGIHDLRFVHKLSSLEHLNSLRITFDKSSTISSPLRPPKSPAFPALTNLDLSIPPLQISQVLSIFNNHFLERLEIRAATSAMTRAHEQIDPDMWARGLRGIPTMFPHLKHLTLGYYGDQYGDILASGLFPLFEPLLELRKIETIRLEFPWLLFTDDEFKKIALAWPELTTLRFAGSNGMPVATIAALESFAINCPKIVGLSLAFDARVLPPTTVDDAPVSFSRVRTFDTQESPIESPLSVARHLDRIFPHIKTIQSARNGGLWAEVGDLLRVLKAVRTDQKARDLVLMKRLRSSRRMSTLD</sequence>
<proteinExistence type="predicted"/>
<name>A0A9P7KIX2_9AGAR</name>
<dbReference type="InterPro" id="IPR032675">
    <property type="entry name" value="LRR_dom_sf"/>
</dbReference>
<accession>A0A9P7KIX2</accession>
<evidence type="ECO:0000313" key="1">
    <source>
        <dbReference type="EMBL" id="KAG5650175.1"/>
    </source>
</evidence>
<dbReference type="Proteomes" id="UP000717328">
    <property type="component" value="Unassembled WGS sequence"/>
</dbReference>
<reference evidence="1" key="2">
    <citation type="submission" date="2021-10" db="EMBL/GenBank/DDBJ databases">
        <title>Phylogenomics reveals ancestral predisposition of the termite-cultivated fungus Termitomyces towards a domesticated lifestyle.</title>
        <authorList>
            <person name="Auxier B."/>
            <person name="Grum-Grzhimaylo A."/>
            <person name="Cardenas M.E."/>
            <person name="Lodge J.D."/>
            <person name="Laessoe T."/>
            <person name="Pedersen O."/>
            <person name="Smith M.E."/>
            <person name="Kuyper T.W."/>
            <person name="Franco-Molano E.A."/>
            <person name="Baroni T.J."/>
            <person name="Aanen D.K."/>
        </authorList>
    </citation>
    <scope>NUCLEOTIDE SEQUENCE</scope>
    <source>
        <strain evidence="1">D49</strain>
    </source>
</reference>
<comment type="caution">
    <text evidence="1">The sequence shown here is derived from an EMBL/GenBank/DDBJ whole genome shotgun (WGS) entry which is preliminary data.</text>
</comment>
<dbReference type="Gene3D" id="3.80.10.10">
    <property type="entry name" value="Ribonuclease Inhibitor"/>
    <property type="match status" value="1"/>
</dbReference>